<organism evidence="2 3">
    <name type="scientific">Allokutzneria multivorans</name>
    <dbReference type="NCBI Taxonomy" id="1142134"/>
    <lineage>
        <taxon>Bacteria</taxon>
        <taxon>Bacillati</taxon>
        <taxon>Actinomycetota</taxon>
        <taxon>Actinomycetes</taxon>
        <taxon>Pseudonocardiales</taxon>
        <taxon>Pseudonocardiaceae</taxon>
        <taxon>Allokutzneria</taxon>
    </lineage>
</organism>
<sequence length="189" mass="19349">MQFKDLLGRFVPFFAMGAVLVSGCTTTTSGEPSPGEVPPTTDAAPSTTRNRSGGGGGASAAIDPCTLVLIGDLAGYGTFKGPTTDTIGGSRGCNYVQTGSDSEPKFALSVAIRDRDGINLVSDRGFGKSDGELSGRKTAKVPTSAKNCMFVLAIGEGSRVDVVIASQESARSCQVAEQLGAVVEPRLPK</sequence>
<comment type="caution">
    <text evidence="2">The sequence shown here is derived from an EMBL/GenBank/DDBJ whole genome shotgun (WGS) entry which is preliminary data.</text>
</comment>
<evidence type="ECO:0000313" key="3">
    <source>
        <dbReference type="Proteomes" id="UP001501747"/>
    </source>
</evidence>
<reference evidence="3" key="1">
    <citation type="journal article" date="2019" name="Int. J. Syst. Evol. Microbiol.">
        <title>The Global Catalogue of Microorganisms (GCM) 10K type strain sequencing project: providing services to taxonomists for standard genome sequencing and annotation.</title>
        <authorList>
            <consortium name="The Broad Institute Genomics Platform"/>
            <consortium name="The Broad Institute Genome Sequencing Center for Infectious Disease"/>
            <person name="Wu L."/>
            <person name="Ma J."/>
        </authorList>
    </citation>
    <scope>NUCLEOTIDE SEQUENCE [LARGE SCALE GENOMIC DNA]</scope>
    <source>
        <strain evidence="3">JCM 17342</strain>
    </source>
</reference>
<dbReference type="Proteomes" id="UP001501747">
    <property type="component" value="Unassembled WGS sequence"/>
</dbReference>
<feature type="region of interest" description="Disordered" evidence="1">
    <location>
        <begin position="26"/>
        <end position="58"/>
    </location>
</feature>
<dbReference type="InterPro" id="IPR024520">
    <property type="entry name" value="DUF3558"/>
</dbReference>
<accession>A0ABP7QUF8</accession>
<proteinExistence type="predicted"/>
<name>A0ABP7QUF8_9PSEU</name>
<evidence type="ECO:0000313" key="2">
    <source>
        <dbReference type="EMBL" id="GAA3987999.1"/>
    </source>
</evidence>
<dbReference type="RefSeq" id="WP_344870603.1">
    <property type="nucleotide sequence ID" value="NZ_BAABAL010000003.1"/>
</dbReference>
<dbReference type="PROSITE" id="PS51257">
    <property type="entry name" value="PROKAR_LIPOPROTEIN"/>
    <property type="match status" value="1"/>
</dbReference>
<protein>
    <submittedName>
        <fullName evidence="2">DUF3558 family protein</fullName>
    </submittedName>
</protein>
<gene>
    <name evidence="2" type="ORF">GCM10022247_02980</name>
</gene>
<dbReference type="EMBL" id="BAABAL010000003">
    <property type="protein sequence ID" value="GAA3987999.1"/>
    <property type="molecule type" value="Genomic_DNA"/>
</dbReference>
<keyword evidence="3" id="KW-1185">Reference proteome</keyword>
<dbReference type="Pfam" id="PF12079">
    <property type="entry name" value="DUF3558"/>
    <property type="match status" value="1"/>
</dbReference>
<evidence type="ECO:0000256" key="1">
    <source>
        <dbReference type="SAM" id="MobiDB-lite"/>
    </source>
</evidence>